<proteinExistence type="predicted"/>
<dbReference type="EMBL" id="JABWGN010000008">
    <property type="protein sequence ID" value="NUW33946.1"/>
    <property type="molecule type" value="Genomic_DNA"/>
</dbReference>
<protein>
    <recommendedName>
        <fullName evidence="5">Peptidase</fullName>
    </recommendedName>
</protein>
<feature type="transmembrane region" description="Helical" evidence="1">
    <location>
        <begin position="314"/>
        <end position="335"/>
    </location>
</feature>
<evidence type="ECO:0000313" key="3">
    <source>
        <dbReference type="EMBL" id="NUW33946.1"/>
    </source>
</evidence>
<sequence>MPSRPLFRAALATLLALASLGTWATPPATAAGRGSAGDNDAAGESTIGIRLVEVPASRVADPRAQRYIVDHVNPGTTFSRRFEVVTNATRPVRARLYTGAAGIEKGRFTFAPFGTTNELSSWITLDRSRVRLGPGGRAEVKATVRVPDKATEGERYAVIWAEVASSDPGPKGNVALVNRVGIRAYLDVGPGGELPSDFEIGEIVPRRTEEGRPSIVADVANTGHRAVDLEGQVALSGGPSGLSAGPFPIERGTTLAPGDRGRITVTLGEDLPNGPWQFRIMLRSGEIRRTATGSLSFPAQAGAIGLAASLDSPLAWGLAAAGALAILAIGAALLVRRHLRRRRTPA</sequence>
<evidence type="ECO:0000256" key="1">
    <source>
        <dbReference type="SAM" id="Phobius"/>
    </source>
</evidence>
<accession>A0A7Y6M4V4</accession>
<keyword evidence="1" id="KW-0812">Transmembrane</keyword>
<gene>
    <name evidence="3" type="ORF">HTZ77_21285</name>
</gene>
<dbReference type="RefSeq" id="WP_175591405.1">
    <property type="nucleotide sequence ID" value="NZ_JABWGN010000008.1"/>
</dbReference>
<evidence type="ECO:0008006" key="5">
    <source>
        <dbReference type="Google" id="ProtNLM"/>
    </source>
</evidence>
<keyword evidence="2" id="KW-0732">Signal</keyword>
<keyword evidence="1" id="KW-1133">Transmembrane helix</keyword>
<reference evidence="3 4" key="1">
    <citation type="submission" date="2020-06" db="EMBL/GenBank/DDBJ databases">
        <title>Nonomuraea sp. SMC257, a novel actinomycete isolated from soil.</title>
        <authorList>
            <person name="Chanama M."/>
        </authorList>
    </citation>
    <scope>NUCLEOTIDE SEQUENCE [LARGE SCALE GENOMIC DNA]</scope>
    <source>
        <strain evidence="3 4">SMC257</strain>
    </source>
</reference>
<organism evidence="3 4">
    <name type="scientific">Nonomuraea montanisoli</name>
    <dbReference type="NCBI Taxonomy" id="2741721"/>
    <lineage>
        <taxon>Bacteria</taxon>
        <taxon>Bacillati</taxon>
        <taxon>Actinomycetota</taxon>
        <taxon>Actinomycetes</taxon>
        <taxon>Streptosporangiales</taxon>
        <taxon>Streptosporangiaceae</taxon>
        <taxon>Nonomuraea</taxon>
    </lineage>
</organism>
<evidence type="ECO:0000313" key="4">
    <source>
        <dbReference type="Proteomes" id="UP000586042"/>
    </source>
</evidence>
<comment type="caution">
    <text evidence="3">The sequence shown here is derived from an EMBL/GenBank/DDBJ whole genome shotgun (WGS) entry which is preliminary data.</text>
</comment>
<name>A0A7Y6M4V4_9ACTN</name>
<keyword evidence="4" id="KW-1185">Reference proteome</keyword>
<dbReference type="Proteomes" id="UP000586042">
    <property type="component" value="Unassembled WGS sequence"/>
</dbReference>
<keyword evidence="1" id="KW-0472">Membrane</keyword>
<dbReference type="AlphaFoldDB" id="A0A7Y6M4V4"/>
<feature type="signal peptide" evidence="2">
    <location>
        <begin position="1"/>
        <end position="24"/>
    </location>
</feature>
<evidence type="ECO:0000256" key="2">
    <source>
        <dbReference type="SAM" id="SignalP"/>
    </source>
</evidence>
<feature type="chain" id="PRO_5039058350" description="Peptidase" evidence="2">
    <location>
        <begin position="25"/>
        <end position="346"/>
    </location>
</feature>